<dbReference type="AlphaFoldDB" id="A0A9P7RMP0"/>
<gene>
    <name evidence="1" type="ORF">E1B28_003473</name>
</gene>
<dbReference type="RefSeq" id="XP_043002416.1">
    <property type="nucleotide sequence ID" value="XM_043160459.1"/>
</dbReference>
<proteinExistence type="predicted"/>
<dbReference type="GeneID" id="66072549"/>
<organism evidence="1 2">
    <name type="scientific">Marasmius oreades</name>
    <name type="common">fairy-ring Marasmius</name>
    <dbReference type="NCBI Taxonomy" id="181124"/>
    <lineage>
        <taxon>Eukaryota</taxon>
        <taxon>Fungi</taxon>
        <taxon>Dikarya</taxon>
        <taxon>Basidiomycota</taxon>
        <taxon>Agaricomycotina</taxon>
        <taxon>Agaricomycetes</taxon>
        <taxon>Agaricomycetidae</taxon>
        <taxon>Agaricales</taxon>
        <taxon>Marasmiineae</taxon>
        <taxon>Marasmiaceae</taxon>
        <taxon>Marasmius</taxon>
    </lineage>
</organism>
<accession>A0A9P7RMP0</accession>
<evidence type="ECO:0000313" key="2">
    <source>
        <dbReference type="Proteomes" id="UP001049176"/>
    </source>
</evidence>
<sequence length="141" mass="15859">MFGINQGWNDLVRPPGISAGFFCCGCRSQSNIPALPSDMYNTATLLKYLLNYCSDEFFLHCLACINDYWSVKCGLVRLADSLRTFDLGPVGRFVKDHFQPITLEDGRTRLSIKPTTHWQISFFVAFKYGFDTGGYANHAAP</sequence>
<dbReference type="EMBL" id="CM032191">
    <property type="protein sequence ID" value="KAG7085945.1"/>
    <property type="molecule type" value="Genomic_DNA"/>
</dbReference>
<dbReference type="KEGG" id="more:E1B28_003473"/>
<reference evidence="1" key="1">
    <citation type="journal article" date="2021" name="Genome Biol. Evol.">
        <title>The assembled and annotated genome of the fairy-ring fungus Marasmius oreades.</title>
        <authorList>
            <person name="Hiltunen M."/>
            <person name="Ament-Velasquez S.L."/>
            <person name="Johannesson H."/>
        </authorList>
    </citation>
    <scope>NUCLEOTIDE SEQUENCE</scope>
    <source>
        <strain evidence="1">03SP1</strain>
    </source>
</reference>
<protein>
    <submittedName>
        <fullName evidence="1">Uncharacterized protein</fullName>
    </submittedName>
</protein>
<evidence type="ECO:0000313" key="1">
    <source>
        <dbReference type="EMBL" id="KAG7085945.1"/>
    </source>
</evidence>
<name>A0A9P7RMP0_9AGAR</name>
<keyword evidence="2" id="KW-1185">Reference proteome</keyword>
<comment type="caution">
    <text evidence="1">The sequence shown here is derived from an EMBL/GenBank/DDBJ whole genome shotgun (WGS) entry which is preliminary data.</text>
</comment>
<dbReference type="Proteomes" id="UP001049176">
    <property type="component" value="Chromosome 11"/>
</dbReference>